<protein>
    <submittedName>
        <fullName evidence="2">Uncharacterized protein</fullName>
    </submittedName>
</protein>
<evidence type="ECO:0000313" key="3">
    <source>
        <dbReference type="Proteomes" id="UP000639643"/>
    </source>
</evidence>
<feature type="region of interest" description="Disordered" evidence="1">
    <location>
        <begin position="58"/>
        <end position="79"/>
    </location>
</feature>
<proteinExistence type="predicted"/>
<dbReference type="Proteomes" id="UP000639643">
    <property type="component" value="Unassembled WGS sequence"/>
</dbReference>
<feature type="region of interest" description="Disordered" evidence="1">
    <location>
        <begin position="94"/>
        <end position="153"/>
    </location>
</feature>
<accession>A0A8H6MMU0</accession>
<reference evidence="2" key="1">
    <citation type="journal article" date="2020" name="Phytopathology">
        <title>Genome Sequence Resources of Colletotrichum truncatum, C. plurivorum, C. musicola, and C. sojae: Four Species Pathogenic to Soybean (Glycine max).</title>
        <authorList>
            <person name="Rogerio F."/>
            <person name="Boufleur T.R."/>
            <person name="Ciampi-Guillardi M."/>
            <person name="Sukno S.A."/>
            <person name="Thon M.R."/>
            <person name="Massola Junior N.S."/>
            <person name="Baroncelli R."/>
        </authorList>
    </citation>
    <scope>NUCLEOTIDE SEQUENCE</scope>
    <source>
        <strain evidence="2">LFN0074</strain>
    </source>
</reference>
<dbReference type="EMBL" id="WIGM01001343">
    <property type="protein sequence ID" value="KAF6800263.1"/>
    <property type="molecule type" value="Genomic_DNA"/>
</dbReference>
<gene>
    <name evidence="2" type="ORF">CMUS01_15563</name>
</gene>
<feature type="compositionally biased region" description="Basic residues" evidence="1">
    <location>
        <begin position="140"/>
        <end position="152"/>
    </location>
</feature>
<keyword evidence="3" id="KW-1185">Reference proteome</keyword>
<organism evidence="2 3">
    <name type="scientific">Colletotrichum musicola</name>
    <dbReference type="NCBI Taxonomy" id="2175873"/>
    <lineage>
        <taxon>Eukaryota</taxon>
        <taxon>Fungi</taxon>
        <taxon>Dikarya</taxon>
        <taxon>Ascomycota</taxon>
        <taxon>Pezizomycotina</taxon>
        <taxon>Sordariomycetes</taxon>
        <taxon>Hypocreomycetidae</taxon>
        <taxon>Glomerellales</taxon>
        <taxon>Glomerellaceae</taxon>
        <taxon>Colletotrichum</taxon>
        <taxon>Colletotrichum orchidearum species complex</taxon>
    </lineage>
</organism>
<evidence type="ECO:0000256" key="1">
    <source>
        <dbReference type="SAM" id="MobiDB-lite"/>
    </source>
</evidence>
<sequence>MLFAINLTWDKTLNEKLVNEKRSAATSFGQYIHSSPPPPRHRQERRDQGLLDVKVDRGESAIRPGLQDGPDGLSSDPETFPVLFLGRQLPTSTLPGYAASSDPPEMSRAHDDSSAWTTGSLGGTARKSGKRRKSDERPTSKQRKRDTRKKQWKTPLIHLMPSPRIAHRTVPHRIVLHRSAATHARGKILLPCLVIASLAGTTRRSRKNEAQGSTTVHPTRLGSHFSCACESASPIPSRQHPRKKVCPADLPPIDVHVHVQSKATLWPPALSAAALLSRHSSPWPARPDATPDGQPALYTTDTLQDRLLLRTSPLPAILLFLTPVVSANHDTPVPANPGLPVLPLARGLGRDFGHSFWLDVVPVYYATDASQ</sequence>
<feature type="region of interest" description="Disordered" evidence="1">
    <location>
        <begin position="28"/>
        <end position="47"/>
    </location>
</feature>
<dbReference type="AlphaFoldDB" id="A0A8H6MMU0"/>
<name>A0A8H6MMU0_9PEZI</name>
<evidence type="ECO:0000313" key="2">
    <source>
        <dbReference type="EMBL" id="KAF6800263.1"/>
    </source>
</evidence>
<comment type="caution">
    <text evidence="2">The sequence shown here is derived from an EMBL/GenBank/DDBJ whole genome shotgun (WGS) entry which is preliminary data.</text>
</comment>